<evidence type="ECO:0000313" key="9">
    <source>
        <dbReference type="Proteomes" id="UP000076927"/>
    </source>
</evidence>
<dbReference type="SUPFAM" id="SSF103473">
    <property type="entry name" value="MFS general substrate transporter"/>
    <property type="match status" value="1"/>
</dbReference>
<gene>
    <name evidence="8" type="ORF">SY83_03320</name>
</gene>
<dbReference type="AlphaFoldDB" id="A0A172TNQ4"/>
<feature type="domain" description="Major facilitator superfamily (MFS) profile" evidence="7">
    <location>
        <begin position="4"/>
        <end position="386"/>
    </location>
</feature>
<dbReference type="InterPro" id="IPR011701">
    <property type="entry name" value="MFS"/>
</dbReference>
<dbReference type="CDD" id="cd17478">
    <property type="entry name" value="MFS_FsR"/>
    <property type="match status" value="1"/>
</dbReference>
<dbReference type="KEGG" id="pswu:SY83_03320"/>
<dbReference type="InterPro" id="IPR036259">
    <property type="entry name" value="MFS_trans_sf"/>
</dbReference>
<evidence type="ECO:0000256" key="2">
    <source>
        <dbReference type="ARBA" id="ARBA00022448"/>
    </source>
</evidence>
<evidence type="ECO:0000256" key="1">
    <source>
        <dbReference type="ARBA" id="ARBA00004651"/>
    </source>
</evidence>
<dbReference type="PANTHER" id="PTHR43129:SF1">
    <property type="entry name" value="FOSMIDOMYCIN RESISTANCE PROTEIN"/>
    <property type="match status" value="1"/>
</dbReference>
<accession>A0A172TNQ4</accession>
<dbReference type="PROSITE" id="PS50850">
    <property type="entry name" value="MFS"/>
    <property type="match status" value="1"/>
</dbReference>
<evidence type="ECO:0000256" key="5">
    <source>
        <dbReference type="ARBA" id="ARBA00023136"/>
    </source>
</evidence>
<evidence type="ECO:0000256" key="4">
    <source>
        <dbReference type="ARBA" id="ARBA00022989"/>
    </source>
</evidence>
<protein>
    <submittedName>
        <fullName evidence="8">Fosmidomycin resistance protein</fullName>
    </submittedName>
</protein>
<feature type="transmembrane region" description="Helical" evidence="6">
    <location>
        <begin position="329"/>
        <end position="350"/>
    </location>
</feature>
<feature type="transmembrane region" description="Helical" evidence="6">
    <location>
        <begin position="69"/>
        <end position="87"/>
    </location>
</feature>
<feature type="transmembrane region" description="Helical" evidence="6">
    <location>
        <begin position="300"/>
        <end position="322"/>
    </location>
</feature>
<evidence type="ECO:0000256" key="3">
    <source>
        <dbReference type="ARBA" id="ARBA00022692"/>
    </source>
</evidence>
<dbReference type="Proteomes" id="UP000076927">
    <property type="component" value="Chromosome"/>
</dbReference>
<keyword evidence="2" id="KW-0813">Transport</keyword>
<feature type="transmembrane region" description="Helical" evidence="6">
    <location>
        <begin position="157"/>
        <end position="180"/>
    </location>
</feature>
<dbReference type="STRING" id="1178515.SY83_03320"/>
<keyword evidence="3 6" id="KW-0812">Transmembrane</keyword>
<dbReference type="PATRIC" id="fig|1178515.4.peg.655"/>
<dbReference type="Gene3D" id="1.20.1250.20">
    <property type="entry name" value="MFS general substrate transporter like domains"/>
    <property type="match status" value="1"/>
</dbReference>
<keyword evidence="9" id="KW-1185">Reference proteome</keyword>
<feature type="transmembrane region" description="Helical" evidence="6">
    <location>
        <begin position="93"/>
        <end position="109"/>
    </location>
</feature>
<reference evidence="8 9" key="1">
    <citation type="submission" date="2015-01" db="EMBL/GenBank/DDBJ databases">
        <title>Paenibacillus swuensis/DY6/whole genome sequencing.</title>
        <authorList>
            <person name="Kim M.K."/>
            <person name="Srinivasan S."/>
            <person name="Lee J.-J."/>
        </authorList>
    </citation>
    <scope>NUCLEOTIDE SEQUENCE [LARGE SCALE GENOMIC DNA]</scope>
    <source>
        <strain evidence="8 9">DY6</strain>
    </source>
</reference>
<proteinExistence type="predicted"/>
<dbReference type="GO" id="GO:0022857">
    <property type="term" value="F:transmembrane transporter activity"/>
    <property type="evidence" value="ECO:0007669"/>
    <property type="project" value="InterPro"/>
</dbReference>
<dbReference type="EMBL" id="CP011388">
    <property type="protein sequence ID" value="ANE48691.1"/>
    <property type="molecule type" value="Genomic_DNA"/>
</dbReference>
<feature type="transmembrane region" description="Helical" evidence="6">
    <location>
        <begin position="130"/>
        <end position="151"/>
    </location>
</feature>
<comment type="subcellular location">
    <subcellularLocation>
        <location evidence="1">Cell membrane</location>
        <topology evidence="1">Multi-pass membrane protein</topology>
    </subcellularLocation>
</comment>
<evidence type="ECO:0000313" key="8">
    <source>
        <dbReference type="EMBL" id="ANE48691.1"/>
    </source>
</evidence>
<name>A0A172TNQ4_9BACL</name>
<feature type="transmembrane region" description="Helical" evidence="6">
    <location>
        <begin position="362"/>
        <end position="380"/>
    </location>
</feature>
<keyword evidence="5 6" id="KW-0472">Membrane</keyword>
<dbReference type="GO" id="GO:0005886">
    <property type="term" value="C:plasma membrane"/>
    <property type="evidence" value="ECO:0007669"/>
    <property type="project" value="UniProtKB-SubCell"/>
</dbReference>
<feature type="transmembrane region" description="Helical" evidence="6">
    <location>
        <begin position="36"/>
        <end position="57"/>
    </location>
</feature>
<sequence length="391" mass="41828">MFTILFAISFVHLMNDMIQGVVPAMYPILQQSLKLSLSQIGFIGFTFNVTSSLLQPLIGAYTDKRPMPYILPIGTLFSMAGVVGLAYASSYEMILLFVAIIGIGSAIMHPESSRVAHMAAGPRRGMAQSIFQVGGNAGHAFAPLIAAFILVPLGIRGAVWFGFAAAIAFVLQTYVAKWYASSLDRRIKKAKASGNGEGLVRSRKALIFSMGLLVLLLFSKNIYLAGMSNYYSFYLIDRFQLSIENAQYFVFVLLASGAIGVFIGGPLADRFGRKNMILFSILAPAPITIALPYLNLVGATLCTIAIGLILYSAFSIIVVYAQELMPGKVGLVSGLFFGLSFGLGGIGAALLGNLADATSIEYMFKVTSYLPLLGLAAVFLPSDRKKGTVAA</sequence>
<dbReference type="PROSITE" id="PS00216">
    <property type="entry name" value="SUGAR_TRANSPORT_1"/>
    <property type="match status" value="1"/>
</dbReference>
<dbReference type="InterPro" id="IPR020846">
    <property type="entry name" value="MFS_dom"/>
</dbReference>
<dbReference type="Pfam" id="PF07690">
    <property type="entry name" value="MFS_1"/>
    <property type="match status" value="1"/>
</dbReference>
<feature type="transmembrane region" description="Helical" evidence="6">
    <location>
        <begin position="246"/>
        <end position="264"/>
    </location>
</feature>
<organism evidence="8 9">
    <name type="scientific">Paenibacillus swuensis</name>
    <dbReference type="NCBI Taxonomy" id="1178515"/>
    <lineage>
        <taxon>Bacteria</taxon>
        <taxon>Bacillati</taxon>
        <taxon>Bacillota</taxon>
        <taxon>Bacilli</taxon>
        <taxon>Bacillales</taxon>
        <taxon>Paenibacillaceae</taxon>
        <taxon>Paenibacillus</taxon>
    </lineage>
</organism>
<dbReference type="PANTHER" id="PTHR43129">
    <property type="entry name" value="FOSMIDOMYCIN RESISTANCE PROTEIN"/>
    <property type="match status" value="1"/>
</dbReference>
<keyword evidence="4 6" id="KW-1133">Transmembrane helix</keyword>
<evidence type="ECO:0000259" key="7">
    <source>
        <dbReference type="PROSITE" id="PS50850"/>
    </source>
</evidence>
<feature type="transmembrane region" description="Helical" evidence="6">
    <location>
        <begin position="205"/>
        <end position="226"/>
    </location>
</feature>
<feature type="transmembrane region" description="Helical" evidence="6">
    <location>
        <begin position="276"/>
        <end position="294"/>
    </location>
</feature>
<dbReference type="InterPro" id="IPR005829">
    <property type="entry name" value="Sugar_transporter_CS"/>
</dbReference>
<evidence type="ECO:0000256" key="6">
    <source>
        <dbReference type="SAM" id="Phobius"/>
    </source>
</evidence>